<dbReference type="InterPro" id="IPR041675">
    <property type="entry name" value="PH_5"/>
</dbReference>
<dbReference type="Gene3D" id="1.20.900.10">
    <property type="entry name" value="Dbl homology (DH) domain"/>
    <property type="match status" value="2"/>
</dbReference>
<name>A0A9P5XP63_9AGAR</name>
<dbReference type="InterPro" id="IPR052233">
    <property type="entry name" value="Rho-type_GEFs"/>
</dbReference>
<dbReference type="SUPFAM" id="SSF50729">
    <property type="entry name" value="PH domain-like"/>
    <property type="match status" value="1"/>
</dbReference>
<feature type="region of interest" description="Disordered" evidence="3">
    <location>
        <begin position="1"/>
        <end position="37"/>
    </location>
</feature>
<dbReference type="OrthoDB" id="2272012at2759"/>
<protein>
    <submittedName>
        <fullName evidence="7">Dbl homology domain-containing protein</fullName>
    </submittedName>
</protein>
<feature type="domain" description="PH" evidence="4">
    <location>
        <begin position="692"/>
        <end position="831"/>
    </location>
</feature>
<dbReference type="InterPro" id="IPR035899">
    <property type="entry name" value="DBL_dom_sf"/>
</dbReference>
<dbReference type="SMART" id="SM00036">
    <property type="entry name" value="CNH"/>
    <property type="match status" value="1"/>
</dbReference>
<dbReference type="Pfam" id="PF15405">
    <property type="entry name" value="PH_5"/>
    <property type="match status" value="1"/>
</dbReference>
<feature type="domain" description="DH" evidence="5">
    <location>
        <begin position="237"/>
        <end position="425"/>
    </location>
</feature>
<dbReference type="PROSITE" id="PS50003">
    <property type="entry name" value="PH_DOMAIN"/>
    <property type="match status" value="1"/>
</dbReference>
<keyword evidence="2" id="KW-0344">Guanine-nucleotide releasing factor</keyword>
<dbReference type="InterPro" id="IPR001180">
    <property type="entry name" value="CNH_dom"/>
</dbReference>
<dbReference type="PROSITE" id="PS50219">
    <property type="entry name" value="CNH"/>
    <property type="match status" value="1"/>
</dbReference>
<dbReference type="Gene3D" id="2.30.29.30">
    <property type="entry name" value="Pleckstrin-homology domain (PH domain)/Phosphotyrosine-binding domain (PTB)"/>
    <property type="match status" value="1"/>
</dbReference>
<dbReference type="PROSITE" id="PS50010">
    <property type="entry name" value="DH_2"/>
    <property type="match status" value="2"/>
</dbReference>
<dbReference type="InterPro" id="IPR001849">
    <property type="entry name" value="PH_domain"/>
</dbReference>
<proteinExistence type="predicted"/>
<dbReference type="PANTHER" id="PTHR46572:SF1">
    <property type="entry name" value="RHO1 GUANINE NUCLEOTIDE EXCHANGE FACTOR TUS1"/>
    <property type="match status" value="1"/>
</dbReference>
<keyword evidence="8" id="KW-1185">Reference proteome</keyword>
<evidence type="ECO:0000259" key="4">
    <source>
        <dbReference type="PROSITE" id="PS50003"/>
    </source>
</evidence>
<feature type="domain" description="DH" evidence="5">
    <location>
        <begin position="466"/>
        <end position="657"/>
    </location>
</feature>
<feature type="compositionally biased region" description="Acidic residues" evidence="3">
    <location>
        <begin position="22"/>
        <end position="37"/>
    </location>
</feature>
<comment type="caution">
    <text evidence="7">The sequence shown here is derived from an EMBL/GenBank/DDBJ whole genome shotgun (WGS) entry which is preliminary data.</text>
</comment>
<sequence length="1283" mass="145952">MKRSNDTLPHPSDVLRTLAEFDNPENPEVEGEGEEFWEGDEEDESRFIYYFLLSHIAVQLRDKIPRGTHVKGSIPYSRAFTGKDIVSTIQTLIQRDLAINYNMSTNDRRVALQIARSLQGQLFFFEVEWGGRILQDGVEDVFIFYDEQEGGSDAIFEREELPTGVVTMLTRCYSPSCADGGSEGPPCYAFSCPKRRTNIILSGLTTTTETLIEEKKDSWTEGIDSSVLDALPKKEVERQSIIHQLINKEEQYIQDLDTVESMFIKALRAADASVIPPEQLEEFIDDVFGNILDLRECNRRLLEVLYVRQREQGPIIQKIGDIFLNAAVEFRLAYPTYIGHHFNAEKRLKDEIENNGNFRFFIEEQTRKAGRQGDSVRMDLKHLLNRPSDHLQKYPVLLEAVLEKTEEENPDAEFLREATETIKSLHSFAQLRTFQAAMGKGTPGKWEWHDLVAPELMKSLPKKEVKRQAVIFELIKGEMAYVKDLENIKIMYVDPLRAANPPIIPKHRLDQFIDDVFHNYYELYEHHRRLMEKLHEIQREEHPRVTTITAAMFDAALNFRDTYLEYIPNYPIAAYRIDDEMANNPAFKAFVEACTRHPDAHRLDMKNFINRPIPRLLRYELLLKDIMHNAAEGHDDHADIPNVIEAIKSLGKETEPGVQDAKTKVELWRYNANLVFKHGEAFDMDLLDEKRQLVHSGKLLRQPDGGLEWSGWSELFVLLFDNYLVMTKPKEKDGVMKYMVYRRPIPLDLLTLVNFTDPPTQRGAGLLRGLRGGERSEAVNSSVSPESAVDSRYVCPMTLHHNGRAGGPYILYAETSQSRTEWQGKLAHALAMHKAVQESNKVFEVETLSADTFLIPSMATAASGPAWNQDNAFTGRVTCSVPFNTPDGRNLVAVGCAEGVWIGFRHDPRSLRRVLHLRQVTQCAMLEEFGIFLVLADKSLFAYHIEALVPSAPQMAHQNVPQKLNGNKDVHFFSVGTLHGRTLIVYMKKKNMDSIFRVLEPVGDKINERVKAPVGLGSRLGFRSTKSEWFRVYRDFFLPSESYDLIFLKARIAILCAKGFEIMDLNDFNSVTIPQREDPRLSHLAKRCESCRPMGMFRSSDDEFLLCYDEFGVYVDKHGDPSRSASAGTIEWEGTAERVALHHPYILLFDSRFIEVRHIETGRLAQIIPGNEIRCIWDGRGVGTNLSIPAPVSEDMGQEAQVHAVMTSSEQSPVGGPRAKAIAQCVFELIPTVPLYPPVPPPKVEQHHLPPPLTSNSSFYAPSVSMASTHPSHYPHPSNSWRS</sequence>
<dbReference type="GO" id="GO:0005085">
    <property type="term" value="F:guanyl-nucleotide exchange factor activity"/>
    <property type="evidence" value="ECO:0007669"/>
    <property type="project" value="UniProtKB-KW"/>
</dbReference>
<evidence type="ECO:0000259" key="5">
    <source>
        <dbReference type="PROSITE" id="PS50010"/>
    </source>
</evidence>
<evidence type="ECO:0000313" key="8">
    <source>
        <dbReference type="Proteomes" id="UP000807342"/>
    </source>
</evidence>
<evidence type="ECO:0000256" key="3">
    <source>
        <dbReference type="SAM" id="MobiDB-lite"/>
    </source>
</evidence>
<feature type="domain" description="CNH" evidence="6">
    <location>
        <begin position="874"/>
        <end position="1183"/>
    </location>
</feature>
<dbReference type="Pfam" id="PF00780">
    <property type="entry name" value="CNH"/>
    <property type="match status" value="1"/>
</dbReference>
<evidence type="ECO:0000256" key="2">
    <source>
        <dbReference type="ARBA" id="ARBA00022658"/>
    </source>
</evidence>
<dbReference type="Proteomes" id="UP000807342">
    <property type="component" value="Unassembled WGS sequence"/>
</dbReference>
<dbReference type="SUPFAM" id="SSF48065">
    <property type="entry name" value="DBL homology domain (DH-domain)"/>
    <property type="match status" value="2"/>
</dbReference>
<evidence type="ECO:0000259" key="6">
    <source>
        <dbReference type="PROSITE" id="PS50219"/>
    </source>
</evidence>
<gene>
    <name evidence="7" type="ORF">P691DRAFT_656159</name>
</gene>
<dbReference type="InterPro" id="IPR000219">
    <property type="entry name" value="DH_dom"/>
</dbReference>
<feature type="region of interest" description="Disordered" evidence="3">
    <location>
        <begin position="1264"/>
        <end position="1283"/>
    </location>
</feature>
<dbReference type="EMBL" id="MU151054">
    <property type="protein sequence ID" value="KAF9454393.1"/>
    <property type="molecule type" value="Genomic_DNA"/>
</dbReference>
<accession>A0A9P5XP63</accession>
<dbReference type="PANTHER" id="PTHR46572">
    <property type="entry name" value="RHO1 GDP-GTP EXCHANGE PROTEIN 1-RELATED"/>
    <property type="match status" value="1"/>
</dbReference>
<organism evidence="7 8">
    <name type="scientific">Macrolepiota fuliginosa MF-IS2</name>
    <dbReference type="NCBI Taxonomy" id="1400762"/>
    <lineage>
        <taxon>Eukaryota</taxon>
        <taxon>Fungi</taxon>
        <taxon>Dikarya</taxon>
        <taxon>Basidiomycota</taxon>
        <taxon>Agaricomycotina</taxon>
        <taxon>Agaricomycetes</taxon>
        <taxon>Agaricomycetidae</taxon>
        <taxon>Agaricales</taxon>
        <taxon>Agaricineae</taxon>
        <taxon>Agaricaceae</taxon>
        <taxon>Macrolepiota</taxon>
    </lineage>
</organism>
<dbReference type="InterPro" id="IPR011993">
    <property type="entry name" value="PH-like_dom_sf"/>
</dbReference>
<reference evidence="7" key="1">
    <citation type="submission" date="2020-11" db="EMBL/GenBank/DDBJ databases">
        <authorList>
            <consortium name="DOE Joint Genome Institute"/>
            <person name="Ahrendt S."/>
            <person name="Riley R."/>
            <person name="Andreopoulos W."/>
            <person name="Labutti K."/>
            <person name="Pangilinan J."/>
            <person name="Ruiz-Duenas F.J."/>
            <person name="Barrasa J.M."/>
            <person name="Sanchez-Garcia M."/>
            <person name="Camarero S."/>
            <person name="Miyauchi S."/>
            <person name="Serrano A."/>
            <person name="Linde D."/>
            <person name="Babiker R."/>
            <person name="Drula E."/>
            <person name="Ayuso-Fernandez I."/>
            <person name="Pacheco R."/>
            <person name="Padilla G."/>
            <person name="Ferreira P."/>
            <person name="Barriuso J."/>
            <person name="Kellner H."/>
            <person name="Castanera R."/>
            <person name="Alfaro M."/>
            <person name="Ramirez L."/>
            <person name="Pisabarro A.G."/>
            <person name="Kuo A."/>
            <person name="Tritt A."/>
            <person name="Lipzen A."/>
            <person name="He G."/>
            <person name="Yan M."/>
            <person name="Ng V."/>
            <person name="Cullen D."/>
            <person name="Martin F."/>
            <person name="Rosso M.-N."/>
            <person name="Henrissat B."/>
            <person name="Hibbett D."/>
            <person name="Martinez A.T."/>
            <person name="Grigoriev I.V."/>
        </authorList>
    </citation>
    <scope>NUCLEOTIDE SEQUENCE</scope>
    <source>
        <strain evidence="7">MF-IS2</strain>
    </source>
</reference>
<keyword evidence="1" id="KW-0597">Phosphoprotein</keyword>
<evidence type="ECO:0000313" key="7">
    <source>
        <dbReference type="EMBL" id="KAF9454393.1"/>
    </source>
</evidence>
<evidence type="ECO:0000256" key="1">
    <source>
        <dbReference type="ARBA" id="ARBA00022553"/>
    </source>
</evidence>
<dbReference type="CDD" id="cd00160">
    <property type="entry name" value="RhoGEF"/>
    <property type="match status" value="2"/>
</dbReference>
<dbReference type="SMART" id="SM00233">
    <property type="entry name" value="PH"/>
    <property type="match status" value="1"/>
</dbReference>
<dbReference type="SMART" id="SM00325">
    <property type="entry name" value="RhoGEF"/>
    <property type="match status" value="2"/>
</dbReference>
<dbReference type="Pfam" id="PF00621">
    <property type="entry name" value="RhoGEF"/>
    <property type="match status" value="2"/>
</dbReference>